<dbReference type="GeneID" id="98406531"/>
<gene>
    <name evidence="1" type="ORF">F7R26_036785</name>
</gene>
<geneLocation type="plasmid" evidence="1 2">
    <name>pRK1-1</name>
</geneLocation>
<name>A0A643G491_9BURK</name>
<evidence type="ECO:0000313" key="2">
    <source>
        <dbReference type="Proteomes" id="UP000397656"/>
    </source>
</evidence>
<proteinExistence type="predicted"/>
<dbReference type="AlphaFoldDB" id="A0A643G491"/>
<dbReference type="EMBL" id="CP062805">
    <property type="protein sequence ID" value="QOT81585.1"/>
    <property type="molecule type" value="Genomic_DNA"/>
</dbReference>
<dbReference type="RefSeq" id="WP_116318646.1">
    <property type="nucleotide sequence ID" value="NZ_CP062805.1"/>
</dbReference>
<protein>
    <submittedName>
        <fullName evidence="1">RES family NAD+ phosphorylase</fullName>
    </submittedName>
</protein>
<organism evidence="1 2">
    <name type="scientific">Cupriavidus basilensis</name>
    <dbReference type="NCBI Taxonomy" id="68895"/>
    <lineage>
        <taxon>Bacteria</taxon>
        <taxon>Pseudomonadati</taxon>
        <taxon>Pseudomonadota</taxon>
        <taxon>Betaproteobacteria</taxon>
        <taxon>Burkholderiales</taxon>
        <taxon>Burkholderiaceae</taxon>
        <taxon>Cupriavidus</taxon>
    </lineage>
</organism>
<dbReference type="InterPro" id="IPR014914">
    <property type="entry name" value="RES_dom"/>
</dbReference>
<evidence type="ECO:0000313" key="1">
    <source>
        <dbReference type="EMBL" id="QOT81585.1"/>
    </source>
</evidence>
<reference evidence="1 2" key="1">
    <citation type="submission" date="2020-10" db="EMBL/GenBank/DDBJ databases">
        <title>Complete genome sequence of Cupriavidus basilensis CCUG 49340T.</title>
        <authorList>
            <person name="Salva-Serra F."/>
            <person name="Donoso R.A."/>
            <person name="Cho K.H."/>
            <person name="Yoo J.A."/>
            <person name="Lee K."/>
            <person name="Yoon S.-H."/>
            <person name="Perez-Pantoja D."/>
            <person name="Moore E.R.B."/>
        </authorList>
    </citation>
    <scope>NUCLEOTIDE SEQUENCE [LARGE SCALE GENOMIC DNA]</scope>
    <source>
        <strain evidence="2">CCUG 49340</strain>
        <plasmid evidence="1 2">pRK1-1</plasmid>
    </source>
</reference>
<sequence length="237" mass="26327">MLIPREFVVPASIAATLPTLDHLRRALDGAVVFVPAGTRIVRAVRHPAAVIPPHVERTYRFGPPAALAGEGGRYPIYWMYAAQDLTTALWESGFCTNDITQPGTFYIPRAIAETGLIATFTVQADIPILDLDGTVLSKLGIYDRIHEGEYDWCQWFGLRMFDVLASFADGGAPIGFRYPSRKHKGHLALAVQSGSLGQWRRQVDVQVVRFSEMPEFNALRRDSSYAEPFEGGFTVDR</sequence>
<dbReference type="Pfam" id="PF08808">
    <property type="entry name" value="RES"/>
    <property type="match status" value="1"/>
</dbReference>
<keyword evidence="1" id="KW-0614">Plasmid</keyword>
<accession>A0A643G491</accession>
<dbReference type="Proteomes" id="UP000397656">
    <property type="component" value="Plasmid pRK1-1"/>
</dbReference>